<evidence type="ECO:0000256" key="4">
    <source>
        <dbReference type="ARBA" id="ARBA00022475"/>
    </source>
</evidence>
<dbReference type="Gene3D" id="3.40.50.720">
    <property type="entry name" value="NAD(P)-binding Rossmann-like Domain"/>
    <property type="match status" value="1"/>
</dbReference>
<dbReference type="RefSeq" id="WP_324717937.1">
    <property type="nucleotide sequence ID" value="NZ_CP141615.1"/>
</dbReference>
<dbReference type="SUPFAM" id="SSF51735">
    <property type="entry name" value="NAD(P)-binding Rossmann-fold domains"/>
    <property type="match status" value="1"/>
</dbReference>
<proteinExistence type="inferred from homology"/>
<feature type="domain" description="Bacterial sugar transferase" evidence="10">
    <location>
        <begin position="288"/>
        <end position="479"/>
    </location>
</feature>
<evidence type="ECO:0000256" key="6">
    <source>
        <dbReference type="ARBA" id="ARBA00022692"/>
    </source>
</evidence>
<keyword evidence="6 9" id="KW-0812">Transmembrane</keyword>
<dbReference type="NCBIfam" id="TIGR03022">
    <property type="entry name" value="WbaP_sugtrans"/>
    <property type="match status" value="1"/>
</dbReference>
<dbReference type="NCBIfam" id="TIGR03025">
    <property type="entry name" value="EPS_sugtrans"/>
    <property type="match status" value="1"/>
</dbReference>
<evidence type="ECO:0000256" key="7">
    <source>
        <dbReference type="ARBA" id="ARBA00022989"/>
    </source>
</evidence>
<evidence type="ECO:0000313" key="12">
    <source>
        <dbReference type="Proteomes" id="UP001332192"/>
    </source>
</evidence>
<dbReference type="PANTHER" id="PTHR30576:SF4">
    <property type="entry name" value="UNDECAPRENYL-PHOSPHATE GALACTOSE PHOSPHOTRANSFERASE"/>
    <property type="match status" value="1"/>
</dbReference>
<feature type="transmembrane region" description="Helical" evidence="9">
    <location>
        <begin position="293"/>
        <end position="316"/>
    </location>
</feature>
<name>A0ABZ1C141_9FIRM</name>
<feature type="transmembrane region" description="Helical" evidence="9">
    <location>
        <begin position="120"/>
        <end position="143"/>
    </location>
</feature>
<evidence type="ECO:0000259" key="10">
    <source>
        <dbReference type="Pfam" id="PF02397"/>
    </source>
</evidence>
<evidence type="ECO:0000256" key="5">
    <source>
        <dbReference type="ARBA" id="ARBA00022679"/>
    </source>
</evidence>
<organism evidence="11 12">
    <name type="scientific">Carboxydichorda subterranea</name>
    <dbReference type="NCBI Taxonomy" id="3109565"/>
    <lineage>
        <taxon>Bacteria</taxon>
        <taxon>Bacillati</taxon>
        <taxon>Bacillota</taxon>
        <taxon>Limnochordia</taxon>
        <taxon>Limnochordales</taxon>
        <taxon>Geochordaceae</taxon>
        <taxon>Carboxydichorda</taxon>
    </lineage>
</organism>
<accession>A0ABZ1C141</accession>
<keyword evidence="4" id="KW-1003">Cell membrane</keyword>
<evidence type="ECO:0000256" key="9">
    <source>
        <dbReference type="SAM" id="Phobius"/>
    </source>
</evidence>
<dbReference type="InterPro" id="IPR017472">
    <property type="entry name" value="Undecaprenyl-P_galact_Ptfrase"/>
</dbReference>
<evidence type="ECO:0000313" key="11">
    <source>
        <dbReference type="EMBL" id="WRP18664.1"/>
    </source>
</evidence>
<evidence type="ECO:0000256" key="3">
    <source>
        <dbReference type="ARBA" id="ARBA00006464"/>
    </source>
</evidence>
<comment type="subcellular location">
    <subcellularLocation>
        <location evidence="2">Cell membrane</location>
    </subcellularLocation>
    <subcellularLocation>
        <location evidence="1">Membrane</location>
        <topology evidence="1">Multi-pass membrane protein</topology>
    </subcellularLocation>
</comment>
<evidence type="ECO:0000256" key="8">
    <source>
        <dbReference type="ARBA" id="ARBA00023136"/>
    </source>
</evidence>
<feature type="transmembrane region" description="Helical" evidence="9">
    <location>
        <begin position="96"/>
        <end position="114"/>
    </location>
</feature>
<dbReference type="InterPro" id="IPR036291">
    <property type="entry name" value="NAD(P)-bd_dom_sf"/>
</dbReference>
<keyword evidence="12" id="KW-1185">Reference proteome</keyword>
<dbReference type="Proteomes" id="UP001332192">
    <property type="component" value="Chromosome"/>
</dbReference>
<dbReference type="Pfam" id="PF02397">
    <property type="entry name" value="Bac_transf"/>
    <property type="match status" value="1"/>
</dbReference>
<dbReference type="InterPro" id="IPR017475">
    <property type="entry name" value="EPS_sugar_tfrase"/>
</dbReference>
<dbReference type="Pfam" id="PF13727">
    <property type="entry name" value="CoA_binding_3"/>
    <property type="match status" value="1"/>
</dbReference>
<dbReference type="InterPro" id="IPR003362">
    <property type="entry name" value="Bact_transf"/>
</dbReference>
<evidence type="ECO:0000256" key="1">
    <source>
        <dbReference type="ARBA" id="ARBA00004141"/>
    </source>
</evidence>
<keyword evidence="8 9" id="KW-0472">Membrane</keyword>
<comment type="similarity">
    <text evidence="3">Belongs to the bacterial sugar transferase family.</text>
</comment>
<reference evidence="11 12" key="1">
    <citation type="journal article" date="2024" name="Front. Microbiol.">
        <title>Novel thermophilic genera Geochorda gen. nov. and Carboxydochorda gen. nov. from the deep terrestrial subsurface reveal the ecophysiological diversity in the class Limnochordia.</title>
        <authorList>
            <person name="Karnachuk O.V."/>
            <person name="Lukina A.P."/>
            <person name="Avakyan M.R."/>
            <person name="Kadnikov V.V."/>
            <person name="Begmatov S."/>
            <person name="Beletsky A.V."/>
            <person name="Vlasova K.G."/>
            <person name="Novikov A.A."/>
            <person name="Shcherbakova V.A."/>
            <person name="Mardanov A.V."/>
            <person name="Ravin N.V."/>
        </authorList>
    </citation>
    <scope>NUCLEOTIDE SEQUENCE [LARGE SCALE GENOMIC DNA]</scope>
    <source>
        <strain evidence="11 12">L945</strain>
    </source>
</reference>
<sequence length="485" mass="52594">MKPAAQAARTALRVAGGVRAEVLRLLPVPLLILIDALVVAASVAAAVGIRATMEGYLDRADYLQLAPALGLLVAVYAAVGLYPGYGLGPVEELRRYAGGTTLVYLTLAAATFLFRGGAAYSRLVLLISWGLCVVALPVMRACVRSMLASMPWWGERVVILGAGETGRLLVRGLVSRPDLGLKPVAILDDDPGRADARHDGVAAVGGLELAPSFASYGRARHAVVCMPGVTRQRLTEILEKDLQGFPRVSIVPDLFGVPSLGMAARDLQGILALEIRRNLLQPIPRYVKRLIDVGLALVGLAVTAPLLALVALAIVLDSRGPVLFAQPRVGRGGRVFRAWKFRTMVVGAEAMLEAYLASHPRARAHWARHRKLPDDPRVTRVGKWLRRTSLDELPQLWNVLRGEMSLVGPRPLLPDEVPEYGEGLQLYVQVRPGLTGLWQVSGRADATFEDRARMDAYYVRNWSVWLDVYLLGVTVPAVVRGEGAY</sequence>
<gene>
    <name evidence="11" type="primary">wbaP</name>
    <name evidence="11" type="ORF">U7230_06600</name>
</gene>
<evidence type="ECO:0000256" key="2">
    <source>
        <dbReference type="ARBA" id="ARBA00004236"/>
    </source>
</evidence>
<dbReference type="EMBL" id="CP141615">
    <property type="protein sequence ID" value="WRP18664.1"/>
    <property type="molecule type" value="Genomic_DNA"/>
</dbReference>
<keyword evidence="7 9" id="KW-1133">Transmembrane helix</keyword>
<protein>
    <submittedName>
        <fullName evidence="11">Undecaprenyl-phosphate galactose phosphotransferase WbaP</fullName>
    </submittedName>
</protein>
<dbReference type="PANTHER" id="PTHR30576">
    <property type="entry name" value="COLANIC BIOSYNTHESIS UDP-GLUCOSE LIPID CARRIER TRANSFERASE"/>
    <property type="match status" value="1"/>
</dbReference>
<keyword evidence="5" id="KW-0808">Transferase</keyword>
<feature type="transmembrane region" description="Helical" evidence="9">
    <location>
        <begin position="62"/>
        <end position="84"/>
    </location>
</feature>
<feature type="transmembrane region" description="Helical" evidence="9">
    <location>
        <begin position="28"/>
        <end position="50"/>
    </location>
</feature>